<evidence type="ECO:0008006" key="3">
    <source>
        <dbReference type="Google" id="ProtNLM"/>
    </source>
</evidence>
<name>A0A1J5AZK7_9BACT</name>
<protein>
    <recommendedName>
        <fullName evidence="3">Toxin</fullName>
    </recommendedName>
</protein>
<accession>A0A1J5AZK7</accession>
<dbReference type="Proteomes" id="UP000183605">
    <property type="component" value="Unassembled WGS sequence"/>
</dbReference>
<gene>
    <name evidence="1" type="ORF">AUK18_00875</name>
</gene>
<organism evidence="1 2">
    <name type="scientific">Candidatus Beckwithbacteria bacterium CG2_30_44_31</name>
    <dbReference type="NCBI Taxonomy" id="1805035"/>
    <lineage>
        <taxon>Bacteria</taxon>
        <taxon>Candidatus Beckwithiibacteriota</taxon>
    </lineage>
</organism>
<reference evidence="1 2" key="1">
    <citation type="journal article" date="2016" name="Environ. Microbiol.">
        <title>Genomic resolution of a cold subsurface aquifer community provides metabolic insights for novel microbes adapted to high CO concentrations.</title>
        <authorList>
            <person name="Probst A.J."/>
            <person name="Castelle C.J."/>
            <person name="Singh A."/>
            <person name="Brown C.T."/>
            <person name="Anantharaman K."/>
            <person name="Sharon I."/>
            <person name="Hug L.A."/>
            <person name="Burstein D."/>
            <person name="Emerson J.B."/>
            <person name="Thomas B.C."/>
            <person name="Banfield J.F."/>
        </authorList>
    </citation>
    <scope>NUCLEOTIDE SEQUENCE [LARGE SCALE GENOMIC DNA]</scope>
    <source>
        <strain evidence="1">CG2_30_44_31</strain>
    </source>
</reference>
<proteinExistence type="predicted"/>
<evidence type="ECO:0000313" key="1">
    <source>
        <dbReference type="EMBL" id="OIP03985.1"/>
    </source>
</evidence>
<evidence type="ECO:0000313" key="2">
    <source>
        <dbReference type="Proteomes" id="UP000183605"/>
    </source>
</evidence>
<dbReference type="AlphaFoldDB" id="A0A1J5AZK7"/>
<dbReference type="EMBL" id="MNXQ01000018">
    <property type="protein sequence ID" value="OIP03985.1"/>
    <property type="molecule type" value="Genomic_DNA"/>
</dbReference>
<sequence length="103" mass="12192">MDVQFDIKMIKIEFNEEKNLLLRETRGIGLEEAIKAINNGNILNDQQHKNIKKYPKQRIMVVKIKNYVYAIPYVFNQKKGTIFLKTVYPSRELTKKHLTKGRI</sequence>
<comment type="caution">
    <text evidence="1">The sequence shown here is derived from an EMBL/GenBank/DDBJ whole genome shotgun (WGS) entry which is preliminary data.</text>
</comment>